<dbReference type="SFLD" id="SFLDS00003">
    <property type="entry name" value="Haloacid_Dehalogenase"/>
    <property type="match status" value="1"/>
</dbReference>
<dbReference type="InterPro" id="IPR023214">
    <property type="entry name" value="HAD_sf"/>
</dbReference>
<dbReference type="PANTHER" id="PTHR46470">
    <property type="entry name" value="N-ACYLNEURAMINATE-9-PHOSPHATASE"/>
    <property type="match status" value="1"/>
</dbReference>
<dbReference type="SFLD" id="SFLDG01129">
    <property type="entry name" value="C1.5:_HAD__Beta-PGM__Phosphata"/>
    <property type="match status" value="1"/>
</dbReference>
<dbReference type="NCBIfam" id="TIGR01549">
    <property type="entry name" value="HAD-SF-IA-v1"/>
    <property type="match status" value="1"/>
</dbReference>
<dbReference type="NCBIfam" id="TIGR01509">
    <property type="entry name" value="HAD-SF-IA-v3"/>
    <property type="match status" value="1"/>
</dbReference>
<dbReference type="RefSeq" id="WP_161981836.1">
    <property type="nucleotide sequence ID" value="NZ_BIFT01000001.1"/>
</dbReference>
<evidence type="ECO:0000256" key="2">
    <source>
        <dbReference type="ARBA" id="ARBA00022801"/>
    </source>
</evidence>
<dbReference type="InterPro" id="IPR006549">
    <property type="entry name" value="HAD-SF_hydro_IIIA"/>
</dbReference>
<organism evidence="4 5">
    <name type="scientific">Dictyobacter alpinus</name>
    <dbReference type="NCBI Taxonomy" id="2014873"/>
    <lineage>
        <taxon>Bacteria</taxon>
        <taxon>Bacillati</taxon>
        <taxon>Chloroflexota</taxon>
        <taxon>Ktedonobacteria</taxon>
        <taxon>Ktedonobacterales</taxon>
        <taxon>Dictyobacteraceae</taxon>
        <taxon>Dictyobacter</taxon>
    </lineage>
</organism>
<evidence type="ECO:0000256" key="3">
    <source>
        <dbReference type="ARBA" id="ARBA00022842"/>
    </source>
</evidence>
<proteinExistence type="predicted"/>
<dbReference type="InterPro" id="IPR036412">
    <property type="entry name" value="HAD-like_sf"/>
</dbReference>
<dbReference type="SUPFAM" id="SSF56784">
    <property type="entry name" value="HAD-like"/>
    <property type="match status" value="1"/>
</dbReference>
<dbReference type="AlphaFoldDB" id="A0A402AZX7"/>
<keyword evidence="5" id="KW-1185">Reference proteome</keyword>
<name>A0A402AZX7_9CHLR</name>
<dbReference type="InterPro" id="IPR051400">
    <property type="entry name" value="HAD-like_hydrolase"/>
</dbReference>
<evidence type="ECO:0000256" key="1">
    <source>
        <dbReference type="ARBA" id="ARBA00001946"/>
    </source>
</evidence>
<dbReference type="Proteomes" id="UP000287171">
    <property type="component" value="Unassembled WGS sequence"/>
</dbReference>
<dbReference type="GO" id="GO:0016787">
    <property type="term" value="F:hydrolase activity"/>
    <property type="evidence" value="ECO:0007669"/>
    <property type="project" value="UniProtKB-KW"/>
</dbReference>
<dbReference type="PRINTS" id="PR00413">
    <property type="entry name" value="HADHALOGNASE"/>
</dbReference>
<evidence type="ECO:0000313" key="5">
    <source>
        <dbReference type="Proteomes" id="UP000287171"/>
    </source>
</evidence>
<comment type="caution">
    <text evidence="4">The sequence shown here is derived from an EMBL/GenBank/DDBJ whole genome shotgun (WGS) entry which is preliminary data.</text>
</comment>
<protein>
    <recommendedName>
        <fullName evidence="6">Haloacid dehalogenase</fullName>
    </recommendedName>
</protein>
<dbReference type="NCBIfam" id="TIGR01662">
    <property type="entry name" value="HAD-SF-IIIA"/>
    <property type="match status" value="1"/>
</dbReference>
<evidence type="ECO:0008006" key="6">
    <source>
        <dbReference type="Google" id="ProtNLM"/>
    </source>
</evidence>
<evidence type="ECO:0000313" key="4">
    <source>
        <dbReference type="EMBL" id="GCE24635.1"/>
    </source>
</evidence>
<dbReference type="Pfam" id="PF00702">
    <property type="entry name" value="Hydrolase"/>
    <property type="match status" value="1"/>
</dbReference>
<accession>A0A402AZX7</accession>
<keyword evidence="2" id="KW-0378">Hydrolase</keyword>
<gene>
    <name evidence="4" type="ORF">KDA_01190</name>
</gene>
<dbReference type="EMBL" id="BIFT01000001">
    <property type="protein sequence ID" value="GCE24635.1"/>
    <property type="molecule type" value="Genomic_DNA"/>
</dbReference>
<reference evidence="5" key="1">
    <citation type="submission" date="2018-12" db="EMBL/GenBank/DDBJ databases">
        <title>Tengunoibacter tsumagoiensis gen. nov., sp. nov., Dictyobacter kobayashii sp. nov., D. alpinus sp. nov., and D. joshuensis sp. nov. and description of Dictyobacteraceae fam. nov. within the order Ktedonobacterales isolated from Tengu-no-mugimeshi.</title>
        <authorList>
            <person name="Wang C.M."/>
            <person name="Zheng Y."/>
            <person name="Sakai Y."/>
            <person name="Toyoda A."/>
            <person name="Minakuchi Y."/>
            <person name="Abe K."/>
            <person name="Yokota A."/>
            <person name="Yabe S."/>
        </authorList>
    </citation>
    <scope>NUCLEOTIDE SEQUENCE [LARGE SCALE GENOMIC DNA]</scope>
    <source>
        <strain evidence="5">Uno16</strain>
    </source>
</reference>
<comment type="cofactor">
    <cofactor evidence="1">
        <name>Mg(2+)</name>
        <dbReference type="ChEBI" id="CHEBI:18420"/>
    </cofactor>
</comment>
<dbReference type="GO" id="GO:0044281">
    <property type="term" value="P:small molecule metabolic process"/>
    <property type="evidence" value="ECO:0007669"/>
    <property type="project" value="UniProtKB-ARBA"/>
</dbReference>
<sequence length="248" mass="27860">MTIQAVIFDLGGTLIDWPDWDTGANGRWGMSYDYVCAKVPTRSWPERERYVEAMRGAELAHWQRVNRLHSSATPQEVVQEGFQTLDFEVSPQELLVALDGYAQAVSGWAIIFPDTVPTLLSLRKQGYRMGLLSNTWWAAAWHNADLASHGLDSLLDEVVYTSELAYSKPRPEVFQIVCQRLQVEPTQCVMVGDRLIDDVSGALKVGMRGIWKKTPNPWPAPADIQPTATISQLAELLPLLEQWQSSAY</sequence>
<dbReference type="Gene3D" id="3.40.50.1000">
    <property type="entry name" value="HAD superfamily/HAD-like"/>
    <property type="match status" value="1"/>
</dbReference>
<keyword evidence="3" id="KW-0460">Magnesium</keyword>
<dbReference type="InterPro" id="IPR006439">
    <property type="entry name" value="HAD-SF_hydro_IA"/>
</dbReference>